<gene>
    <name evidence="1" type="ORF">JYE49_07785</name>
</gene>
<sequence length="297" mass="32016">MQKGFQGGDAVERYDIAIIGTGPAGVSAALTAKNRNKSILLLGSRQMSEKVAKAHEIRNYPGLPFVKGEDLATAFRNQLEQMEIPVTEQRIGAVYAMGDYFALQAGEEMLEARTVILATGVVMAKTLPGEEQYLGRGVSYCATCDAPLYRSRTAVVIGYSPREEAEAAFLAGVCSRVTYFPMYKDETDLPESVEVIRETPEEILKRETGLAVKTAAGEYATDGVFVLREAVAPSQLVPGLETDGTHVKVNRRMETNLPGLFACGDLTGTPYQYVKAAGEGNVAAISAAAYIDKKAKE</sequence>
<evidence type="ECO:0000313" key="2">
    <source>
        <dbReference type="Proteomes" id="UP000682782"/>
    </source>
</evidence>
<keyword evidence="2" id="KW-1185">Reference proteome</keyword>
<proteinExistence type="predicted"/>
<reference evidence="1" key="1">
    <citation type="submission" date="2021-01" db="EMBL/GenBank/DDBJ databases">
        <title>Complete genome sequence of Clostridiales bacterium R-7.</title>
        <authorList>
            <person name="Mahoney-Kurpe S.C."/>
            <person name="Palevich N."/>
            <person name="Koike S."/>
            <person name="Moon C.D."/>
            <person name="Attwood G.T."/>
        </authorList>
    </citation>
    <scope>NUCLEOTIDE SEQUENCE</scope>
    <source>
        <strain evidence="1">R-7</strain>
    </source>
</reference>
<name>A0AC61MWI0_9FIRM</name>
<evidence type="ECO:0000313" key="1">
    <source>
        <dbReference type="EMBL" id="QUC65788.1"/>
    </source>
</evidence>
<accession>A0AC61MWI0</accession>
<dbReference type="Proteomes" id="UP000682782">
    <property type="component" value="Chromosome"/>
</dbReference>
<organism evidence="1 2">
    <name type="scientific">Aristaeella hokkaidonensis</name>
    <dbReference type="NCBI Taxonomy" id="3046382"/>
    <lineage>
        <taxon>Bacteria</taxon>
        <taxon>Bacillati</taxon>
        <taxon>Bacillota</taxon>
        <taxon>Clostridia</taxon>
        <taxon>Eubacteriales</taxon>
        <taxon>Aristaeellaceae</taxon>
        <taxon>Aristaeella</taxon>
    </lineage>
</organism>
<dbReference type="EMBL" id="CP068393">
    <property type="protein sequence ID" value="QUC65788.1"/>
    <property type="molecule type" value="Genomic_DNA"/>
</dbReference>
<protein>
    <submittedName>
        <fullName evidence="1">NAD(P)/FAD-dependent oxidoreductase</fullName>
    </submittedName>
</protein>